<proteinExistence type="predicted"/>
<gene>
    <name evidence="2" type="ORF">PB01_01935</name>
</gene>
<dbReference type="PANTHER" id="PTHR43798">
    <property type="entry name" value="MONOACYLGLYCEROL LIPASE"/>
    <property type="match status" value="1"/>
</dbReference>
<dbReference type="Proteomes" id="UP000325517">
    <property type="component" value="Chromosome"/>
</dbReference>
<dbReference type="EMBL" id="CP031223">
    <property type="protein sequence ID" value="QFF97664.1"/>
    <property type="molecule type" value="Genomic_DNA"/>
</dbReference>
<reference evidence="2 3" key="1">
    <citation type="submission" date="2018-07" db="EMBL/GenBank/DDBJ databases">
        <title>Complete genome sequence of Psychrobacillus sp. PB01, isolated from iceberg, and comparative genome analysis of Psychrobacillus strains.</title>
        <authorList>
            <person name="Lee P.C."/>
        </authorList>
    </citation>
    <scope>NUCLEOTIDE SEQUENCE [LARGE SCALE GENOMIC DNA]</scope>
    <source>
        <strain evidence="2 3">PB01</strain>
    </source>
</reference>
<dbReference type="AlphaFoldDB" id="A0A5J6SLQ2"/>
<keyword evidence="2" id="KW-0378">Hydrolase</keyword>
<evidence type="ECO:0000313" key="2">
    <source>
        <dbReference type="EMBL" id="QFF97664.1"/>
    </source>
</evidence>
<dbReference type="OrthoDB" id="9808398at2"/>
<dbReference type="GO" id="GO:0016787">
    <property type="term" value="F:hydrolase activity"/>
    <property type="evidence" value="ECO:0007669"/>
    <property type="project" value="UniProtKB-KW"/>
</dbReference>
<feature type="domain" description="AB hydrolase-1" evidence="1">
    <location>
        <begin position="24"/>
        <end position="160"/>
    </location>
</feature>
<dbReference type="InterPro" id="IPR050266">
    <property type="entry name" value="AB_hydrolase_sf"/>
</dbReference>
<dbReference type="KEGG" id="psyo:PB01_01935"/>
<sequence length="286" mass="32624">MKKFQIAVDGSTFHGCEFGDNNLPSLVCLHGMTGDLKSFLGLIEYLINDFHLILIDNPGHGETESLKMEEDYMFSSLAKRIYQVIQKITNKPFYMLGHSWGADICLNVAKLFPTKISGVILLDGGYAFPEHVDGLTEEKALIDWKEYVESSIYGSWDEVVKEYQSYTTKQWDTNLNSIITSTFKKVKDNYIFKADVFSILAIIKAFYKEPCSTTFDSIQCPVLLLHATILPTDSSRKKGIQEIKKGIKVLKVIGIENTKHHLHWDCPEKVANEILLWKQESNHEVY</sequence>
<keyword evidence="3" id="KW-1185">Reference proteome</keyword>
<accession>A0A5J6SLQ2</accession>
<dbReference type="Gene3D" id="3.40.50.1820">
    <property type="entry name" value="alpha/beta hydrolase"/>
    <property type="match status" value="1"/>
</dbReference>
<dbReference type="Pfam" id="PF00561">
    <property type="entry name" value="Abhydrolase_1"/>
    <property type="match status" value="1"/>
</dbReference>
<dbReference type="GO" id="GO:0016020">
    <property type="term" value="C:membrane"/>
    <property type="evidence" value="ECO:0007669"/>
    <property type="project" value="TreeGrafter"/>
</dbReference>
<organism evidence="2 3">
    <name type="scientific">Psychrobacillus glaciei</name>
    <dbReference type="NCBI Taxonomy" id="2283160"/>
    <lineage>
        <taxon>Bacteria</taxon>
        <taxon>Bacillati</taxon>
        <taxon>Bacillota</taxon>
        <taxon>Bacilli</taxon>
        <taxon>Bacillales</taxon>
        <taxon>Bacillaceae</taxon>
        <taxon>Psychrobacillus</taxon>
    </lineage>
</organism>
<evidence type="ECO:0000259" key="1">
    <source>
        <dbReference type="Pfam" id="PF00561"/>
    </source>
</evidence>
<protein>
    <submittedName>
        <fullName evidence="2">Alpha/beta hydrolase</fullName>
    </submittedName>
</protein>
<dbReference type="InterPro" id="IPR029058">
    <property type="entry name" value="AB_hydrolase_fold"/>
</dbReference>
<dbReference type="SUPFAM" id="SSF53474">
    <property type="entry name" value="alpha/beta-Hydrolases"/>
    <property type="match status" value="1"/>
</dbReference>
<dbReference type="RefSeq" id="WP_151698608.1">
    <property type="nucleotide sequence ID" value="NZ_CP031223.1"/>
</dbReference>
<dbReference type="PRINTS" id="PR00111">
    <property type="entry name" value="ABHYDROLASE"/>
</dbReference>
<dbReference type="PANTHER" id="PTHR43798:SF33">
    <property type="entry name" value="HYDROLASE, PUTATIVE (AFU_ORTHOLOGUE AFUA_2G14860)-RELATED"/>
    <property type="match status" value="1"/>
</dbReference>
<name>A0A5J6SLQ2_9BACI</name>
<evidence type="ECO:0000313" key="3">
    <source>
        <dbReference type="Proteomes" id="UP000325517"/>
    </source>
</evidence>
<dbReference type="InterPro" id="IPR000073">
    <property type="entry name" value="AB_hydrolase_1"/>
</dbReference>